<gene>
    <name evidence="1" type="ORF">C1631_023580</name>
</gene>
<proteinExistence type="predicted"/>
<organism evidence="1 2">
    <name type="scientific">Chryseobacterium phosphatilyticum</name>
    <dbReference type="NCBI Taxonomy" id="475075"/>
    <lineage>
        <taxon>Bacteria</taxon>
        <taxon>Pseudomonadati</taxon>
        <taxon>Bacteroidota</taxon>
        <taxon>Flavobacteriia</taxon>
        <taxon>Flavobacteriales</taxon>
        <taxon>Weeksellaceae</taxon>
        <taxon>Chryseobacterium group</taxon>
        <taxon>Chryseobacterium</taxon>
    </lineage>
</organism>
<reference evidence="1 2" key="1">
    <citation type="submission" date="2018-04" db="EMBL/GenBank/DDBJ databases">
        <title>Draft Genome Sequence of Phosphate-Solubilizing Chryseobacterium sp. ISE14 that is a Biocontrol and Plant Growth-Promoting Rhizobacterium Isolated from Cucumber.</title>
        <authorList>
            <person name="Jeong J.-J."/>
            <person name="Sang M.K."/>
            <person name="Choi I.-G."/>
            <person name="Kim K.D."/>
        </authorList>
    </citation>
    <scope>NUCLEOTIDE SEQUENCE [LARGE SCALE GENOMIC DNA]</scope>
    <source>
        <strain evidence="1 2">ISE14</strain>
    </source>
</reference>
<dbReference type="Proteomes" id="UP000236594">
    <property type="component" value="Unassembled WGS sequence"/>
</dbReference>
<dbReference type="AlphaFoldDB" id="A0A316W9Z2"/>
<keyword evidence="2" id="KW-1185">Reference proteome</keyword>
<protein>
    <submittedName>
        <fullName evidence="1">Uncharacterized protein</fullName>
    </submittedName>
</protein>
<accession>A0A316W9Z2</accession>
<name>A0A316W9Z2_9FLAO</name>
<evidence type="ECO:0000313" key="1">
    <source>
        <dbReference type="EMBL" id="PWN58181.1"/>
    </source>
</evidence>
<feature type="non-terminal residue" evidence="1">
    <location>
        <position position="1"/>
    </location>
</feature>
<evidence type="ECO:0000313" key="2">
    <source>
        <dbReference type="Proteomes" id="UP000236594"/>
    </source>
</evidence>
<dbReference type="EMBL" id="PPED02000086">
    <property type="protein sequence ID" value="PWN58181.1"/>
    <property type="molecule type" value="Genomic_DNA"/>
</dbReference>
<comment type="caution">
    <text evidence="1">The sequence shown here is derived from an EMBL/GenBank/DDBJ whole genome shotgun (WGS) entry which is preliminary data.</text>
</comment>
<sequence length="70" mass="7929">RYDCKRLHLPILLAHPYKILYGLPVSDFLAEGDNGARDATYAGSGQETRRKLAARIRLAQAYPVQRLFGR</sequence>